<dbReference type="Proteomes" id="UP000265515">
    <property type="component" value="Unassembled WGS sequence"/>
</dbReference>
<dbReference type="AlphaFoldDB" id="A0A388KIE0"/>
<feature type="compositionally biased region" description="Basic and acidic residues" evidence="1">
    <location>
        <begin position="394"/>
        <end position="423"/>
    </location>
</feature>
<evidence type="ECO:0000313" key="2">
    <source>
        <dbReference type="EMBL" id="GBG69821.1"/>
    </source>
</evidence>
<sequence>MRCTLGRVQAGEEEDNEDERRAVKGREKDDNSDMSAMDVRRQEERAGGKMRGGKAVDEDSTPNEVDDDDNDVDIGASLDGGLMAGGRLERWKDLFDHFGVDNVDAICTDSPLAHVTASKLLAKEELKYSRITWLPCAVHVCNLLLSGIAKDGTNEKIGKGEDTIIKARAVVRFIREHGAAPSLYQQYSAARPSSASVAAPSSSTAPAPAHRRGRELAYPAQTRLATHYLMLERLLDRRRALEALMVNDDWLRTAWRSSIFLQAKWLAKFHIREGDWTYDGGVDGDKDAASCRGEKETSQVGQGWVQHGDGVPLVQTYSIHLTHTWTCVAPAERNWTVHERVQVKRRNRLGFIKLTRLVEISTNLRLIRCQGRGSGYVLPWEDDEEEAEEALPPPRDEGVRPDDRVTKAQHDQHMQRGQRDRLSKASPNVETYFGCCVTVLMPIEQDSVYDPESDPMVQDSIEAEPWSDPDDLAVESEHGGSDEDRDDAPLTELTPPRTHGFTTAFASPPPPPRPLTPRDVPLRGPEDQVGGMILPPPTDRREHGKQGSGGNVEEDDDEGDDVRGGYEGSSKDDDDPGYSPTRPRDDDDEGADGMQPAGVLRRSDRRRDDQWSGAGTGGSGAGVGVAGHVGGAGRAGGGQTRGWCSVCTERMLETGDGEGHRTAKDAKVECSGVVGGEAGDGPPSPVQGVCVLPSAGALSAGELEWHVRQEPLRTDRRGRMDEASRRAMAGVLAYVSCNPSVPSSTTYVIPPTHVEGPGLTLNPTSAPGEESLSPKSQKKEMRVGKSLSTVRRGGVKAAIQGGIHAPDTAHGPVGSTGDGDGITGVAPQRKRKDIVDNDDV</sequence>
<feature type="region of interest" description="Disordered" evidence="1">
    <location>
        <begin position="1"/>
        <end position="72"/>
    </location>
</feature>
<feature type="compositionally biased region" description="Acidic residues" evidence="1">
    <location>
        <begin position="380"/>
        <end position="389"/>
    </location>
</feature>
<accession>A0A388KIE0</accession>
<proteinExistence type="predicted"/>
<evidence type="ECO:0008006" key="4">
    <source>
        <dbReference type="Google" id="ProtNLM"/>
    </source>
</evidence>
<feature type="region of interest" description="Disordered" evidence="1">
    <location>
        <begin position="380"/>
        <end position="425"/>
    </location>
</feature>
<feature type="compositionally biased region" description="Basic and acidic residues" evidence="1">
    <location>
        <begin position="18"/>
        <end position="31"/>
    </location>
</feature>
<feature type="region of interest" description="Disordered" evidence="1">
    <location>
        <begin position="758"/>
        <end position="840"/>
    </location>
</feature>
<dbReference type="InterPro" id="IPR012337">
    <property type="entry name" value="RNaseH-like_sf"/>
</dbReference>
<reference evidence="2 3" key="1">
    <citation type="journal article" date="2018" name="Cell">
        <title>The Chara Genome: Secondary Complexity and Implications for Plant Terrestrialization.</title>
        <authorList>
            <person name="Nishiyama T."/>
            <person name="Sakayama H."/>
            <person name="Vries J.D."/>
            <person name="Buschmann H."/>
            <person name="Saint-Marcoux D."/>
            <person name="Ullrich K.K."/>
            <person name="Haas F.B."/>
            <person name="Vanderstraeten L."/>
            <person name="Becker D."/>
            <person name="Lang D."/>
            <person name="Vosolsobe S."/>
            <person name="Rombauts S."/>
            <person name="Wilhelmsson P.K.I."/>
            <person name="Janitza P."/>
            <person name="Kern R."/>
            <person name="Heyl A."/>
            <person name="Rumpler F."/>
            <person name="Villalobos L.I.A.C."/>
            <person name="Clay J.M."/>
            <person name="Skokan R."/>
            <person name="Toyoda A."/>
            <person name="Suzuki Y."/>
            <person name="Kagoshima H."/>
            <person name="Schijlen E."/>
            <person name="Tajeshwar N."/>
            <person name="Catarino B."/>
            <person name="Hetherington A.J."/>
            <person name="Saltykova A."/>
            <person name="Bonnot C."/>
            <person name="Breuninger H."/>
            <person name="Symeonidi A."/>
            <person name="Radhakrishnan G.V."/>
            <person name="Van Nieuwerburgh F."/>
            <person name="Deforce D."/>
            <person name="Chang C."/>
            <person name="Karol K.G."/>
            <person name="Hedrich R."/>
            <person name="Ulvskov P."/>
            <person name="Glockner G."/>
            <person name="Delwiche C.F."/>
            <person name="Petrasek J."/>
            <person name="Van de Peer Y."/>
            <person name="Friml J."/>
            <person name="Beilby M."/>
            <person name="Dolan L."/>
            <person name="Kohara Y."/>
            <person name="Sugano S."/>
            <person name="Fujiyama A."/>
            <person name="Delaux P.-M."/>
            <person name="Quint M."/>
            <person name="TheiBen G."/>
            <person name="Hagemann M."/>
            <person name="Harholt J."/>
            <person name="Dunand C."/>
            <person name="Zachgo S."/>
            <person name="Langdale J."/>
            <person name="Maumus F."/>
            <person name="Straeten D.V.D."/>
            <person name="Gould S.B."/>
            <person name="Rensing S.A."/>
        </authorList>
    </citation>
    <scope>NUCLEOTIDE SEQUENCE [LARGE SCALE GENOMIC DNA]</scope>
    <source>
        <strain evidence="2 3">S276</strain>
    </source>
</reference>
<feature type="compositionally biased region" description="Basic and acidic residues" evidence="1">
    <location>
        <begin position="601"/>
        <end position="610"/>
    </location>
</feature>
<feature type="region of interest" description="Disordered" evidence="1">
    <location>
        <begin position="461"/>
        <end position="641"/>
    </location>
</feature>
<dbReference type="EMBL" id="BFEA01000120">
    <property type="protein sequence ID" value="GBG69821.1"/>
    <property type="molecule type" value="Genomic_DNA"/>
</dbReference>
<dbReference type="SUPFAM" id="SSF53098">
    <property type="entry name" value="Ribonuclease H-like"/>
    <property type="match status" value="1"/>
</dbReference>
<evidence type="ECO:0000313" key="3">
    <source>
        <dbReference type="Proteomes" id="UP000265515"/>
    </source>
</evidence>
<name>A0A388KIE0_CHABU</name>
<evidence type="ECO:0000256" key="1">
    <source>
        <dbReference type="SAM" id="MobiDB-lite"/>
    </source>
</evidence>
<feature type="compositionally biased region" description="Acidic residues" evidence="1">
    <location>
        <begin position="461"/>
        <end position="474"/>
    </location>
</feature>
<dbReference type="Gramene" id="GBG69821">
    <property type="protein sequence ID" value="GBG69821"/>
    <property type="gene ID" value="CBR_g4650"/>
</dbReference>
<feature type="compositionally biased region" description="Gly residues" evidence="1">
    <location>
        <begin position="614"/>
        <end position="640"/>
    </location>
</feature>
<feature type="compositionally biased region" description="Basic and acidic residues" evidence="1">
    <location>
        <begin position="38"/>
        <end position="47"/>
    </location>
</feature>
<protein>
    <recommendedName>
        <fullName evidence="4">DUF659 domain-containing protein</fullName>
    </recommendedName>
</protein>
<keyword evidence="3" id="KW-1185">Reference proteome</keyword>
<comment type="caution">
    <text evidence="2">The sequence shown here is derived from an EMBL/GenBank/DDBJ whole genome shotgun (WGS) entry which is preliminary data.</text>
</comment>
<organism evidence="2 3">
    <name type="scientific">Chara braunii</name>
    <name type="common">Braun's stonewort</name>
    <dbReference type="NCBI Taxonomy" id="69332"/>
    <lineage>
        <taxon>Eukaryota</taxon>
        <taxon>Viridiplantae</taxon>
        <taxon>Streptophyta</taxon>
        <taxon>Charophyceae</taxon>
        <taxon>Charales</taxon>
        <taxon>Characeae</taxon>
        <taxon>Chara</taxon>
    </lineage>
</organism>
<feature type="compositionally biased region" description="Acidic residues" evidence="1">
    <location>
        <begin position="58"/>
        <end position="72"/>
    </location>
</feature>
<gene>
    <name evidence="2" type="ORF">CBR_g4650</name>
</gene>